<accession>A0A2Y9BGS0</accession>
<dbReference type="InterPro" id="IPR007530">
    <property type="entry name" value="Aminoglycoside_adenylylTfrase"/>
</dbReference>
<dbReference type="EMBL" id="QGDL01000011">
    <property type="protein sequence ID" value="PWJ27620.1"/>
    <property type="molecule type" value="Genomic_DNA"/>
</dbReference>
<dbReference type="Pfam" id="PF04439">
    <property type="entry name" value="Adenyl_transf"/>
    <property type="match status" value="1"/>
</dbReference>
<protein>
    <submittedName>
        <fullName evidence="1">Aminoglycoside 6-adenylyltransferase</fullName>
    </submittedName>
</protein>
<dbReference type="SUPFAM" id="SSF81301">
    <property type="entry name" value="Nucleotidyltransferase"/>
    <property type="match status" value="1"/>
</dbReference>
<keyword evidence="2" id="KW-1185">Reference proteome</keyword>
<dbReference type="InterPro" id="IPR043519">
    <property type="entry name" value="NT_sf"/>
</dbReference>
<sequence>MRTEKEIYDLVLNFAFQDERIRIVTLEGSRTNVNIPKDNLQDYDITFFVIDMGEFLKSDDWLSVFGNRIMMQKPEDMELFPPEEKGFSYIMLFDDGVKIDLTLLPVSMLEEYLTRDKLVKIMLDKDNMIKTEIVPTDEDYYIKCPTERKFDDCCNEFWNVATYVSKGLLRGEILFAIDHMNEVLRHELLRMISWYVGTEKGFNFSLGKNYKFLDKHISKELWDNLLNTYSMSSYEEMWKSFDLCLCLFKKISKKVADSLGYNYPDYDENVTKYLETQKRISNKYLYGNRY</sequence>
<dbReference type="Gene3D" id="1.20.120.330">
    <property type="entry name" value="Nucleotidyltransferases domain 2"/>
    <property type="match status" value="1"/>
</dbReference>
<dbReference type="AlphaFoldDB" id="A0A2Y9BGS0"/>
<dbReference type="Gene3D" id="3.30.460.10">
    <property type="entry name" value="Beta Polymerase, domain 2"/>
    <property type="match status" value="1"/>
</dbReference>
<dbReference type="OrthoDB" id="9776406at2"/>
<organism evidence="1 2">
    <name type="scientific">Faecalicatena orotica</name>
    <dbReference type="NCBI Taxonomy" id="1544"/>
    <lineage>
        <taxon>Bacteria</taxon>
        <taxon>Bacillati</taxon>
        <taxon>Bacillota</taxon>
        <taxon>Clostridia</taxon>
        <taxon>Lachnospirales</taxon>
        <taxon>Lachnospiraceae</taxon>
        <taxon>Faecalicatena</taxon>
    </lineage>
</organism>
<proteinExistence type="predicted"/>
<dbReference type="NCBIfam" id="NF033084">
    <property type="entry name" value="ANT_6"/>
    <property type="match status" value="1"/>
</dbReference>
<evidence type="ECO:0000313" key="1">
    <source>
        <dbReference type="EMBL" id="PWJ27620.1"/>
    </source>
</evidence>
<reference evidence="1 2" key="1">
    <citation type="submission" date="2018-05" db="EMBL/GenBank/DDBJ databases">
        <title>The Hungate 1000. A catalogue of reference genomes from the rumen microbiome.</title>
        <authorList>
            <person name="Kelly W."/>
        </authorList>
    </citation>
    <scope>NUCLEOTIDE SEQUENCE [LARGE SCALE GENOMIC DNA]</scope>
    <source>
        <strain evidence="1 2">NLAE-zl-C242</strain>
    </source>
</reference>
<keyword evidence="1" id="KW-0808">Transferase</keyword>
<comment type="caution">
    <text evidence="1">The sequence shown here is derived from an EMBL/GenBank/DDBJ whole genome shotgun (WGS) entry which is preliminary data.</text>
</comment>
<dbReference type="RefSeq" id="WP_002582178.1">
    <property type="nucleotide sequence ID" value="NZ_QGDL01000011.1"/>
</dbReference>
<dbReference type="GO" id="GO:0016779">
    <property type="term" value="F:nucleotidyltransferase activity"/>
    <property type="evidence" value="ECO:0007669"/>
    <property type="project" value="UniProtKB-KW"/>
</dbReference>
<dbReference type="Proteomes" id="UP000245845">
    <property type="component" value="Unassembled WGS sequence"/>
</dbReference>
<keyword evidence="1" id="KW-0548">Nucleotidyltransferase</keyword>
<dbReference type="PIRSF" id="PIRSF000812">
    <property type="entry name" value="AAD"/>
    <property type="match status" value="1"/>
</dbReference>
<dbReference type="SUPFAM" id="SSF81631">
    <property type="entry name" value="PAP/OAS1 substrate-binding domain"/>
    <property type="match status" value="1"/>
</dbReference>
<evidence type="ECO:0000313" key="2">
    <source>
        <dbReference type="Proteomes" id="UP000245845"/>
    </source>
</evidence>
<name>A0A2Y9BGS0_9FIRM</name>
<gene>
    <name evidence="1" type="ORF">A8806_11155</name>
</gene>